<dbReference type="PROSITE" id="PS51257">
    <property type="entry name" value="PROKAR_LIPOPROTEIN"/>
    <property type="match status" value="1"/>
</dbReference>
<feature type="chain" id="PRO_5026687676" description="Thionin-like protein" evidence="1">
    <location>
        <begin position="28"/>
        <end position="85"/>
    </location>
</feature>
<organism evidence="2 3">
    <name type="scientific">Prunus armeniaca</name>
    <name type="common">Apricot</name>
    <name type="synonym">Armeniaca vulgaris</name>
    <dbReference type="NCBI Taxonomy" id="36596"/>
    <lineage>
        <taxon>Eukaryota</taxon>
        <taxon>Viridiplantae</taxon>
        <taxon>Streptophyta</taxon>
        <taxon>Embryophyta</taxon>
        <taxon>Tracheophyta</taxon>
        <taxon>Spermatophyta</taxon>
        <taxon>Magnoliopsida</taxon>
        <taxon>eudicotyledons</taxon>
        <taxon>Gunneridae</taxon>
        <taxon>Pentapetalae</taxon>
        <taxon>rosids</taxon>
        <taxon>fabids</taxon>
        <taxon>Rosales</taxon>
        <taxon>Rosaceae</taxon>
        <taxon>Amygdaloideae</taxon>
        <taxon>Amygdaleae</taxon>
        <taxon>Prunus</taxon>
    </lineage>
</organism>
<proteinExistence type="predicted"/>
<dbReference type="Proteomes" id="UP000507222">
    <property type="component" value="Unassembled WGS sequence"/>
</dbReference>
<feature type="signal peptide" evidence="1">
    <location>
        <begin position="1"/>
        <end position="27"/>
    </location>
</feature>
<evidence type="ECO:0000313" key="3">
    <source>
        <dbReference type="Proteomes" id="UP000507222"/>
    </source>
</evidence>
<dbReference type="EMBL" id="CAEKDK010000001">
    <property type="protein sequence ID" value="CAB4267550.1"/>
    <property type="molecule type" value="Genomic_DNA"/>
</dbReference>
<dbReference type="AlphaFoldDB" id="A0A6J5TU24"/>
<keyword evidence="1" id="KW-0732">Signal</keyword>
<sequence>MSTVKKMAVALLVLCAVFSCMEKVVDSAGVDCYDACNTGCVQSNTRLYQRCDRKCRIKCGPGKIPSLPSTLSPWNFKASFAQVPD</sequence>
<gene>
    <name evidence="2" type="ORF">CURHAP_LOCUS10298</name>
</gene>
<accession>A0A6J5TU24</accession>
<name>A0A6J5TU24_PRUAR</name>
<evidence type="ECO:0008006" key="4">
    <source>
        <dbReference type="Google" id="ProtNLM"/>
    </source>
</evidence>
<evidence type="ECO:0000313" key="2">
    <source>
        <dbReference type="EMBL" id="CAB4267550.1"/>
    </source>
</evidence>
<protein>
    <recommendedName>
        <fullName evidence="4">Thionin-like protein</fullName>
    </recommendedName>
</protein>
<reference evidence="2 3" key="1">
    <citation type="submission" date="2020-05" db="EMBL/GenBank/DDBJ databases">
        <authorList>
            <person name="Campoy J."/>
            <person name="Schneeberger K."/>
            <person name="Spophaly S."/>
        </authorList>
    </citation>
    <scope>NUCLEOTIDE SEQUENCE [LARGE SCALE GENOMIC DNA]</scope>
    <source>
        <strain evidence="2">PruArmRojPasFocal</strain>
    </source>
</reference>
<evidence type="ECO:0000256" key="1">
    <source>
        <dbReference type="SAM" id="SignalP"/>
    </source>
</evidence>
<dbReference type="PANTHER" id="PTHR37183:SF1">
    <property type="entry name" value="PLANT THIONIN FAMILY PROTEIN"/>
    <property type="match status" value="1"/>
</dbReference>
<dbReference type="PANTHER" id="PTHR37183">
    <property type="entry name" value="PLANT THIONIN FAMILY PROTEIN"/>
    <property type="match status" value="1"/>
</dbReference>